<dbReference type="Gene3D" id="3.40.30.10">
    <property type="entry name" value="Glutaredoxin"/>
    <property type="match status" value="1"/>
</dbReference>
<accession>X0TH24</accession>
<dbReference type="EMBL" id="BARS01016977">
    <property type="protein sequence ID" value="GAF92853.1"/>
    <property type="molecule type" value="Genomic_DNA"/>
</dbReference>
<name>X0TH24_9ZZZZ</name>
<dbReference type="Pfam" id="PF00085">
    <property type="entry name" value="Thioredoxin"/>
    <property type="match status" value="1"/>
</dbReference>
<proteinExistence type="predicted"/>
<dbReference type="InterPro" id="IPR036249">
    <property type="entry name" value="Thioredoxin-like_sf"/>
</dbReference>
<evidence type="ECO:0000313" key="2">
    <source>
        <dbReference type="EMBL" id="GAF92853.1"/>
    </source>
</evidence>
<dbReference type="CDD" id="cd02947">
    <property type="entry name" value="TRX_family"/>
    <property type="match status" value="1"/>
</dbReference>
<sequence length="97" mass="11015">MAPVFGRLGKHYRKRIEFIAVNAYDRPDIAKRFGVNATPTFILTRRGKALRHFRGNIPEALLKQYLDPYAPSLPEGEEEEEESGGLLSRLLGLFGRN</sequence>
<feature type="domain" description="Thioredoxin" evidence="1">
    <location>
        <begin position="1"/>
        <end position="66"/>
    </location>
</feature>
<dbReference type="InterPro" id="IPR013766">
    <property type="entry name" value="Thioredoxin_domain"/>
</dbReference>
<organism evidence="2">
    <name type="scientific">marine sediment metagenome</name>
    <dbReference type="NCBI Taxonomy" id="412755"/>
    <lineage>
        <taxon>unclassified sequences</taxon>
        <taxon>metagenomes</taxon>
        <taxon>ecological metagenomes</taxon>
    </lineage>
</organism>
<evidence type="ECO:0000259" key="1">
    <source>
        <dbReference type="Pfam" id="PF00085"/>
    </source>
</evidence>
<comment type="caution">
    <text evidence="2">The sequence shown here is derived from an EMBL/GenBank/DDBJ whole genome shotgun (WGS) entry which is preliminary data.</text>
</comment>
<protein>
    <recommendedName>
        <fullName evidence="1">Thioredoxin domain-containing protein</fullName>
    </recommendedName>
</protein>
<dbReference type="SUPFAM" id="SSF52833">
    <property type="entry name" value="Thioredoxin-like"/>
    <property type="match status" value="1"/>
</dbReference>
<gene>
    <name evidence="2" type="ORF">S01H1_27833</name>
</gene>
<dbReference type="AlphaFoldDB" id="X0TH24"/>
<reference evidence="2" key="1">
    <citation type="journal article" date="2014" name="Front. Microbiol.">
        <title>High frequency of phylogenetically diverse reductive dehalogenase-homologous genes in deep subseafloor sedimentary metagenomes.</title>
        <authorList>
            <person name="Kawai M."/>
            <person name="Futagami T."/>
            <person name="Toyoda A."/>
            <person name="Takaki Y."/>
            <person name="Nishi S."/>
            <person name="Hori S."/>
            <person name="Arai W."/>
            <person name="Tsubouchi T."/>
            <person name="Morono Y."/>
            <person name="Uchiyama I."/>
            <person name="Ito T."/>
            <person name="Fujiyama A."/>
            <person name="Inagaki F."/>
            <person name="Takami H."/>
        </authorList>
    </citation>
    <scope>NUCLEOTIDE SEQUENCE</scope>
    <source>
        <strain evidence="2">Expedition CK06-06</strain>
    </source>
</reference>